<evidence type="ECO:0000313" key="2">
    <source>
        <dbReference type="Proteomes" id="UP000198287"/>
    </source>
</evidence>
<evidence type="ECO:0000313" key="1">
    <source>
        <dbReference type="EMBL" id="OXA53730.1"/>
    </source>
</evidence>
<organism evidence="1 2">
    <name type="scientific">Folsomia candida</name>
    <name type="common">Springtail</name>
    <dbReference type="NCBI Taxonomy" id="158441"/>
    <lineage>
        <taxon>Eukaryota</taxon>
        <taxon>Metazoa</taxon>
        <taxon>Ecdysozoa</taxon>
        <taxon>Arthropoda</taxon>
        <taxon>Hexapoda</taxon>
        <taxon>Collembola</taxon>
        <taxon>Entomobryomorpha</taxon>
        <taxon>Isotomoidea</taxon>
        <taxon>Isotomidae</taxon>
        <taxon>Proisotominae</taxon>
        <taxon>Folsomia</taxon>
    </lineage>
</organism>
<comment type="caution">
    <text evidence="1">The sequence shown here is derived from an EMBL/GenBank/DDBJ whole genome shotgun (WGS) entry which is preliminary data.</text>
</comment>
<accession>A0A226E8P8</accession>
<dbReference type="EMBL" id="LNIX01000005">
    <property type="protein sequence ID" value="OXA53730.1"/>
    <property type="molecule type" value="Genomic_DNA"/>
</dbReference>
<reference evidence="1 2" key="1">
    <citation type="submission" date="2015-12" db="EMBL/GenBank/DDBJ databases">
        <title>The genome of Folsomia candida.</title>
        <authorList>
            <person name="Faddeeva A."/>
            <person name="Derks M.F."/>
            <person name="Anvar Y."/>
            <person name="Smit S."/>
            <person name="Van Straalen N."/>
            <person name="Roelofs D."/>
        </authorList>
    </citation>
    <scope>NUCLEOTIDE SEQUENCE [LARGE SCALE GENOMIC DNA]</scope>
    <source>
        <strain evidence="1 2">VU population</strain>
        <tissue evidence="1">Whole body</tissue>
    </source>
</reference>
<dbReference type="OMA" id="MRIPRRM"/>
<keyword evidence="2" id="KW-1185">Reference proteome</keyword>
<proteinExistence type="predicted"/>
<sequence>MSLSRLANFEYRRERQRRVAVIPLRRLRDRQNPVEWFNAVEFKLRYHMYKDTAIFVTGLIQHELSSPIRRGIHVPPVVQFLTVLRFYATGCFQLDNADLHTLSQPTICNLVKRVSASIAKLRRRFIRFPAEDEADAVRRDFFGLAGFPGLTANQIIEN</sequence>
<dbReference type="Proteomes" id="UP000198287">
    <property type="component" value="Unassembled WGS sequence"/>
</dbReference>
<protein>
    <submittedName>
        <fullName evidence="1">Putative nuclease HARBI1</fullName>
    </submittedName>
</protein>
<name>A0A226E8P8_FOLCA</name>
<dbReference type="AlphaFoldDB" id="A0A226E8P8"/>
<dbReference type="STRING" id="158441.A0A226E8P8"/>
<gene>
    <name evidence="1" type="ORF">Fcan01_11177</name>
</gene>
<dbReference type="OrthoDB" id="2430314at2759"/>